<keyword evidence="3" id="KW-1185">Reference proteome</keyword>
<accession>A0ABN8NQ60</accession>
<evidence type="ECO:0000256" key="1">
    <source>
        <dbReference type="SAM" id="MobiDB-lite"/>
    </source>
</evidence>
<organism evidence="2 3">
    <name type="scientific">Porites lobata</name>
    <dbReference type="NCBI Taxonomy" id="104759"/>
    <lineage>
        <taxon>Eukaryota</taxon>
        <taxon>Metazoa</taxon>
        <taxon>Cnidaria</taxon>
        <taxon>Anthozoa</taxon>
        <taxon>Hexacorallia</taxon>
        <taxon>Scleractinia</taxon>
        <taxon>Fungiina</taxon>
        <taxon>Poritidae</taxon>
        <taxon>Porites</taxon>
    </lineage>
</organism>
<name>A0ABN8NQ60_9CNID</name>
<feature type="compositionally biased region" description="Basic and acidic residues" evidence="1">
    <location>
        <begin position="63"/>
        <end position="72"/>
    </location>
</feature>
<dbReference type="EMBL" id="CALNXK010000031">
    <property type="protein sequence ID" value="CAH3117969.1"/>
    <property type="molecule type" value="Genomic_DNA"/>
</dbReference>
<comment type="caution">
    <text evidence="2">The sequence shown here is derived from an EMBL/GenBank/DDBJ whole genome shotgun (WGS) entry which is preliminary data.</text>
</comment>
<sequence>NCLKPNHIARRCRSLDACLLSGCRERHHSLLHPPNSLSAPIASNETSRTRGDSEDPVTGPTATREDLPEASPHHIEAGADYATNARKNRISLRIVPVRVSAKGGREVETYAFIDDDSDTTLCLRRLLDELGVRGSPTSFSLTTINAERTKRSGEEVSLTVRALSSDECIQLDRVWTVDKLPVSKNSITSTEDIRDWPHLQGISIPKLDKEVSILIGNDVPEAHWVFE</sequence>
<dbReference type="PANTHER" id="PTHR47331">
    <property type="entry name" value="PHD-TYPE DOMAIN-CONTAINING PROTEIN"/>
    <property type="match status" value="1"/>
</dbReference>
<dbReference type="Proteomes" id="UP001159405">
    <property type="component" value="Unassembled WGS sequence"/>
</dbReference>
<proteinExistence type="predicted"/>
<gene>
    <name evidence="2" type="ORF">PLOB_00026181</name>
</gene>
<feature type="compositionally biased region" description="Polar residues" evidence="1">
    <location>
        <begin position="35"/>
        <end position="46"/>
    </location>
</feature>
<evidence type="ECO:0000313" key="2">
    <source>
        <dbReference type="EMBL" id="CAH3117969.1"/>
    </source>
</evidence>
<protein>
    <submittedName>
        <fullName evidence="2">Uncharacterized protein</fullName>
    </submittedName>
</protein>
<evidence type="ECO:0000313" key="3">
    <source>
        <dbReference type="Proteomes" id="UP001159405"/>
    </source>
</evidence>
<dbReference type="PANTHER" id="PTHR47331:SF1">
    <property type="entry name" value="GAG-LIKE PROTEIN"/>
    <property type="match status" value="1"/>
</dbReference>
<feature type="non-terminal residue" evidence="2">
    <location>
        <position position="1"/>
    </location>
</feature>
<feature type="region of interest" description="Disordered" evidence="1">
    <location>
        <begin position="30"/>
        <end position="72"/>
    </location>
</feature>
<reference evidence="2 3" key="1">
    <citation type="submission" date="2022-05" db="EMBL/GenBank/DDBJ databases">
        <authorList>
            <consortium name="Genoscope - CEA"/>
            <person name="William W."/>
        </authorList>
    </citation>
    <scope>NUCLEOTIDE SEQUENCE [LARGE SCALE GENOMIC DNA]</scope>
</reference>